<evidence type="ECO:0000313" key="4">
    <source>
        <dbReference type="EMBL" id="GGQ23933.1"/>
    </source>
</evidence>
<evidence type="ECO:0000313" key="5">
    <source>
        <dbReference type="Proteomes" id="UP000611554"/>
    </source>
</evidence>
<dbReference type="PANTHER" id="PTHR46268:SF6">
    <property type="entry name" value="UNIVERSAL STRESS PROTEIN UP12"/>
    <property type="match status" value="1"/>
</dbReference>
<comment type="similarity">
    <text evidence="1">Belongs to the universal stress protein A family.</text>
</comment>
<reference evidence="5" key="1">
    <citation type="journal article" date="2019" name="Int. J. Syst. Evol. Microbiol.">
        <title>The Global Catalogue of Microorganisms (GCM) 10K type strain sequencing project: providing services to taxonomists for standard genome sequencing and annotation.</title>
        <authorList>
            <consortium name="The Broad Institute Genomics Platform"/>
            <consortium name="The Broad Institute Genome Sequencing Center for Infectious Disease"/>
            <person name="Wu L."/>
            <person name="Ma J."/>
        </authorList>
    </citation>
    <scope>NUCLEOTIDE SEQUENCE [LARGE SCALE GENOMIC DNA]</scope>
    <source>
        <strain evidence="5">JCM 3115</strain>
    </source>
</reference>
<keyword evidence="5" id="KW-1185">Reference proteome</keyword>
<protein>
    <submittedName>
        <fullName evidence="4">Universal stress protein</fullName>
    </submittedName>
</protein>
<dbReference type="PRINTS" id="PR01438">
    <property type="entry name" value="UNVRSLSTRESS"/>
</dbReference>
<dbReference type="Pfam" id="PF00582">
    <property type="entry name" value="Usp"/>
    <property type="match status" value="2"/>
</dbReference>
<dbReference type="EMBL" id="BMQJ01000019">
    <property type="protein sequence ID" value="GGQ23933.1"/>
    <property type="molecule type" value="Genomic_DNA"/>
</dbReference>
<evidence type="ECO:0000256" key="1">
    <source>
        <dbReference type="ARBA" id="ARBA00008791"/>
    </source>
</evidence>
<feature type="domain" description="UspA" evidence="3">
    <location>
        <begin position="32"/>
        <end position="164"/>
    </location>
</feature>
<dbReference type="PANTHER" id="PTHR46268">
    <property type="entry name" value="STRESS RESPONSE PROTEIN NHAX"/>
    <property type="match status" value="1"/>
</dbReference>
<gene>
    <name evidence="4" type="ORF">GCM10010140_62800</name>
</gene>
<dbReference type="InterPro" id="IPR014729">
    <property type="entry name" value="Rossmann-like_a/b/a_fold"/>
</dbReference>
<evidence type="ECO:0000256" key="2">
    <source>
        <dbReference type="SAM" id="MobiDB-lite"/>
    </source>
</evidence>
<proteinExistence type="inferred from homology"/>
<feature type="domain" description="UspA" evidence="3">
    <location>
        <begin position="228"/>
        <end position="295"/>
    </location>
</feature>
<accession>A0ABQ2RF74</accession>
<dbReference type="Gene3D" id="3.40.50.620">
    <property type="entry name" value="HUPs"/>
    <property type="match status" value="2"/>
</dbReference>
<dbReference type="SUPFAM" id="SSF52402">
    <property type="entry name" value="Adenine nucleotide alpha hydrolases-like"/>
    <property type="match status" value="2"/>
</dbReference>
<dbReference type="InterPro" id="IPR006015">
    <property type="entry name" value="Universal_stress_UspA"/>
</dbReference>
<evidence type="ECO:0000259" key="3">
    <source>
        <dbReference type="Pfam" id="PF00582"/>
    </source>
</evidence>
<sequence length="304" mass="32861">MLAITGKRGKHRGEGTYSGAGDVMRARDEGLIVVGYDGSEASEQAVRWAVEEARMRFAPLSVCHVWRQPYPVNFVDPATMDVLAHMGRYVLDRGVDLARGLAPRLDVRGRLDMGSPAATLLAESAGADLVVVGQRGAGGFEELRIGSTASQLAAHAYCPVAIVKNLPRSRGGRVVVGVEGTRMERGELRVAFEAARIRRVPLSAFCLCPAGTDDPKPFAKRFYCDISVWEEKYPGVEVETIVDARPYTRLLHRAAEDAGLVVIGDCGDDDPVELPLGVVCQALLREAPCTVTVVPSRRSATFSR</sequence>
<dbReference type="Proteomes" id="UP000611554">
    <property type="component" value="Unassembled WGS sequence"/>
</dbReference>
<feature type="region of interest" description="Disordered" evidence="2">
    <location>
        <begin position="1"/>
        <end position="20"/>
    </location>
</feature>
<comment type="caution">
    <text evidence="4">The sequence shown here is derived from an EMBL/GenBank/DDBJ whole genome shotgun (WGS) entry which is preliminary data.</text>
</comment>
<organism evidence="4 5">
    <name type="scientific">Streptosporangium pseudovulgare</name>
    <dbReference type="NCBI Taxonomy" id="35765"/>
    <lineage>
        <taxon>Bacteria</taxon>
        <taxon>Bacillati</taxon>
        <taxon>Actinomycetota</taxon>
        <taxon>Actinomycetes</taxon>
        <taxon>Streptosporangiales</taxon>
        <taxon>Streptosporangiaceae</taxon>
        <taxon>Streptosporangium</taxon>
    </lineage>
</organism>
<dbReference type="InterPro" id="IPR006016">
    <property type="entry name" value="UspA"/>
</dbReference>
<name>A0ABQ2RF74_9ACTN</name>